<dbReference type="PANTHER" id="PTHR11269:SF8">
    <property type="entry name" value="PERIOD CIRCADIAN PROTEIN HOMOLOG 1"/>
    <property type="match status" value="1"/>
</dbReference>
<dbReference type="GO" id="GO:0032922">
    <property type="term" value="P:circadian regulation of gene expression"/>
    <property type="evidence" value="ECO:0007669"/>
    <property type="project" value="TreeGrafter"/>
</dbReference>
<dbReference type="GO" id="GO:0000122">
    <property type="term" value="P:negative regulation of transcription by RNA polymerase II"/>
    <property type="evidence" value="ECO:0007669"/>
    <property type="project" value="TreeGrafter"/>
</dbReference>
<comment type="subcellular location">
    <subcellularLocation>
        <location evidence="2">Cytoplasm</location>
    </subcellularLocation>
    <subcellularLocation>
        <location evidence="1">Nucleus</location>
    </subcellularLocation>
</comment>
<evidence type="ECO:0000256" key="6">
    <source>
        <dbReference type="ARBA" id="ARBA00023108"/>
    </source>
</evidence>
<feature type="region of interest" description="Disordered" evidence="9">
    <location>
        <begin position="1083"/>
        <end position="1123"/>
    </location>
</feature>
<evidence type="ECO:0000259" key="10">
    <source>
        <dbReference type="PROSITE" id="PS50112"/>
    </source>
</evidence>
<feature type="region of interest" description="Disordered" evidence="9">
    <location>
        <begin position="643"/>
        <end position="689"/>
    </location>
</feature>
<feature type="compositionally biased region" description="Pro residues" evidence="9">
    <location>
        <begin position="1083"/>
        <end position="1097"/>
    </location>
</feature>
<dbReference type="InterPro" id="IPR048814">
    <property type="entry name" value="Per1-3_PAS-A"/>
</dbReference>
<feature type="region of interest" description="Disordered" evidence="9">
    <location>
        <begin position="1142"/>
        <end position="1178"/>
    </location>
</feature>
<reference evidence="11" key="1">
    <citation type="submission" date="2025-08" db="UniProtKB">
        <authorList>
            <consortium name="Ensembl"/>
        </authorList>
    </citation>
    <scope>IDENTIFICATION</scope>
</reference>
<protein>
    <submittedName>
        <fullName evidence="11">Period circadian regulator 1</fullName>
    </submittedName>
</protein>
<dbReference type="GO" id="GO:0005737">
    <property type="term" value="C:cytoplasm"/>
    <property type="evidence" value="ECO:0007669"/>
    <property type="project" value="UniProtKB-SubCell"/>
</dbReference>
<keyword evidence="4" id="KW-0677">Repeat</keyword>
<keyword evidence="5" id="KW-0805">Transcription regulation</keyword>
<dbReference type="GO" id="GO:0005634">
    <property type="term" value="C:nucleus"/>
    <property type="evidence" value="ECO:0007669"/>
    <property type="project" value="UniProtKB-SubCell"/>
</dbReference>
<dbReference type="InterPro" id="IPR022728">
    <property type="entry name" value="Period_circadian-like_C"/>
</dbReference>
<dbReference type="InterPro" id="IPR000014">
    <property type="entry name" value="PAS"/>
</dbReference>
<name>A0A8D2LZI9_VARKO</name>
<keyword evidence="12" id="KW-1185">Reference proteome</keyword>
<evidence type="ECO:0000313" key="11">
    <source>
        <dbReference type="Ensembl" id="ENSVKKP00000028937.1"/>
    </source>
</evidence>
<dbReference type="InterPro" id="IPR035965">
    <property type="entry name" value="PAS-like_dom_sf"/>
</dbReference>
<dbReference type="SMART" id="SM00091">
    <property type="entry name" value="PAS"/>
    <property type="match status" value="2"/>
</dbReference>
<feature type="compositionally biased region" description="Low complexity" evidence="9">
    <location>
        <begin position="1237"/>
        <end position="1256"/>
    </location>
</feature>
<accession>A0A8D2LZI9</accession>
<dbReference type="FunFam" id="3.30.450.20:FF:000004">
    <property type="entry name" value="Period circadian protein homolog 3"/>
    <property type="match status" value="1"/>
</dbReference>
<feature type="region of interest" description="Disordered" evidence="9">
    <location>
        <begin position="719"/>
        <end position="740"/>
    </location>
</feature>
<feature type="region of interest" description="Disordered" evidence="9">
    <location>
        <begin position="880"/>
        <end position="1012"/>
    </location>
</feature>
<evidence type="ECO:0000256" key="8">
    <source>
        <dbReference type="ARBA" id="ARBA00023242"/>
    </source>
</evidence>
<dbReference type="PROSITE" id="PS50112">
    <property type="entry name" value="PAS"/>
    <property type="match status" value="1"/>
</dbReference>
<reference evidence="11" key="2">
    <citation type="submission" date="2025-09" db="UniProtKB">
        <authorList>
            <consortium name="Ensembl"/>
        </authorList>
    </citation>
    <scope>IDENTIFICATION</scope>
</reference>
<dbReference type="PANTHER" id="PTHR11269">
    <property type="entry name" value="PERIOD CIRCADIAN PROTEIN"/>
    <property type="match status" value="1"/>
</dbReference>
<proteinExistence type="predicted"/>
<dbReference type="GO" id="GO:0043153">
    <property type="term" value="P:entrainment of circadian clock by photoperiod"/>
    <property type="evidence" value="ECO:0007669"/>
    <property type="project" value="TreeGrafter"/>
</dbReference>
<organism evidence="11 12">
    <name type="scientific">Varanus komodoensis</name>
    <name type="common">Komodo dragon</name>
    <dbReference type="NCBI Taxonomy" id="61221"/>
    <lineage>
        <taxon>Eukaryota</taxon>
        <taxon>Metazoa</taxon>
        <taxon>Chordata</taxon>
        <taxon>Craniata</taxon>
        <taxon>Vertebrata</taxon>
        <taxon>Euteleostomi</taxon>
        <taxon>Lepidosauria</taxon>
        <taxon>Squamata</taxon>
        <taxon>Bifurcata</taxon>
        <taxon>Unidentata</taxon>
        <taxon>Episquamata</taxon>
        <taxon>Toxicofera</taxon>
        <taxon>Anguimorpha</taxon>
        <taxon>Paleoanguimorpha</taxon>
        <taxon>Varanoidea</taxon>
        <taxon>Varanidae</taxon>
        <taxon>Varanus</taxon>
    </lineage>
</organism>
<dbReference type="CDD" id="cd00130">
    <property type="entry name" value="PAS"/>
    <property type="match status" value="1"/>
</dbReference>
<feature type="compositionally biased region" description="Basic residues" evidence="9">
    <location>
        <begin position="956"/>
        <end position="968"/>
    </location>
</feature>
<dbReference type="Gene3D" id="3.30.450.20">
    <property type="entry name" value="PAS domain"/>
    <property type="match status" value="2"/>
</dbReference>
<dbReference type="InterPro" id="IPR057310">
    <property type="entry name" value="PER1-3_bHLH"/>
</dbReference>
<feature type="compositionally biased region" description="Low complexity" evidence="9">
    <location>
        <begin position="1420"/>
        <end position="1442"/>
    </location>
</feature>
<evidence type="ECO:0000256" key="1">
    <source>
        <dbReference type="ARBA" id="ARBA00004123"/>
    </source>
</evidence>
<keyword evidence="3" id="KW-0963">Cytoplasm</keyword>
<evidence type="ECO:0000256" key="9">
    <source>
        <dbReference type="SAM" id="MobiDB-lite"/>
    </source>
</evidence>
<feature type="region of interest" description="Disordered" evidence="9">
    <location>
        <begin position="1409"/>
        <end position="1442"/>
    </location>
</feature>
<dbReference type="Pfam" id="PF23170">
    <property type="entry name" value="bHLH_PER"/>
    <property type="match status" value="1"/>
</dbReference>
<dbReference type="OMA" id="LTFQQMC"/>
<evidence type="ECO:0000256" key="2">
    <source>
        <dbReference type="ARBA" id="ARBA00004496"/>
    </source>
</evidence>
<feature type="region of interest" description="Disordered" evidence="9">
    <location>
        <begin position="822"/>
        <end position="844"/>
    </location>
</feature>
<keyword evidence="7" id="KW-0804">Transcription</keyword>
<feature type="compositionally biased region" description="Polar residues" evidence="9">
    <location>
        <begin position="190"/>
        <end position="207"/>
    </location>
</feature>
<dbReference type="FunFam" id="3.30.450.20:FF:000013">
    <property type="entry name" value="Period circadian protein homolog 2"/>
    <property type="match status" value="1"/>
</dbReference>
<evidence type="ECO:0000256" key="7">
    <source>
        <dbReference type="ARBA" id="ARBA00023163"/>
    </source>
</evidence>
<dbReference type="SUPFAM" id="SSF55785">
    <property type="entry name" value="PYP-like sensor domain (PAS domain)"/>
    <property type="match status" value="1"/>
</dbReference>
<feature type="compositionally biased region" description="Low complexity" evidence="9">
    <location>
        <begin position="1150"/>
        <end position="1163"/>
    </location>
</feature>
<feature type="region of interest" description="Disordered" evidence="9">
    <location>
        <begin position="1232"/>
        <end position="1274"/>
    </location>
</feature>
<feature type="compositionally biased region" description="Low complexity" evidence="9">
    <location>
        <begin position="164"/>
        <end position="189"/>
    </location>
</feature>
<feature type="compositionally biased region" description="Low complexity" evidence="9">
    <location>
        <begin position="973"/>
        <end position="1006"/>
    </location>
</feature>
<dbReference type="Pfam" id="PF08447">
    <property type="entry name" value="PAS_3"/>
    <property type="match status" value="1"/>
</dbReference>
<dbReference type="Proteomes" id="UP000694545">
    <property type="component" value="Unplaced"/>
</dbReference>
<feature type="compositionally biased region" description="Polar residues" evidence="9">
    <location>
        <begin position="1104"/>
        <end position="1114"/>
    </location>
</feature>
<feature type="domain" description="PAS" evidence="10">
    <location>
        <begin position="447"/>
        <end position="490"/>
    </location>
</feature>
<evidence type="ECO:0000256" key="4">
    <source>
        <dbReference type="ARBA" id="ARBA00022737"/>
    </source>
</evidence>
<dbReference type="InterPro" id="IPR050760">
    <property type="entry name" value="Period_circadian_regulator"/>
</dbReference>
<feature type="region of interest" description="Disordered" evidence="9">
    <location>
        <begin position="93"/>
        <end position="210"/>
    </location>
</feature>
<evidence type="ECO:0000256" key="3">
    <source>
        <dbReference type="ARBA" id="ARBA00022490"/>
    </source>
</evidence>
<keyword evidence="6" id="KW-0090">Biological rhythms</keyword>
<sequence>MLGVVDGSCNSTPLGDNIMGVTQDVLKSDQVISAQFGQNIPRVCSLSFPRSLAPAPAAVEVPTFSLPRLPAPQGGAHVPEPVMSAACEPVQNHFEGAGGVGSGSSGAPRRGRAQRGGDAQGQANDDMDVNSNGSSGNESHGDSHSSSHSSGNGKDSALLETTESNKSSNSQSPSPPSSSIAYSLLSASSEQDNPSTSGCSSEQSARVKTQKELMKALKEMKIRLPSEKRGKGKSGTLATLQYALSCVKQVQASQDYYQQWTIDERQPCNLDMPTCTIEELENITAEYILKNPDTFSVAISFITGKIAYISDQAAFILRCKKEVFKGAKFAEFLAPQDVSIFYGSTAPYHLPSWSACASATAAMDYTQEKSVFCRISGGHESGRELRYYPFRLTPYLAKVRDSGSAEGQPCCLLIAERIHSGYEAPRIPPDKRIFTTRHTPSCLFQDVDERAAPLLGYLPQDLVGMPVLFYLHPEDRPLMLAIHKKILQYAGQPFDHSPIRFCARNGEYVTIDTSWSSFVNPWSRKVSFIMGRHKVRTGPLNEDVFTAPKTPQVKPAELDFQGLSEQIHRLLLQPVHSSGSMGLCSLGSNASHEQFLSVASSSDSNGIPNEEAQAARPMTFQEICKDVHMVKNQGQQVFIESRVRPQPAKHSQPALEAPARGSLQPALTQRELDREPGKAAASEESLRKDPSNYSYQQINCLDGIIRYLESYSIPSRVKRKCGSSSYTTSSNSDDDKQKVGEEVACPSKDALEEMLPTPESQPKRDERGTAAAAVVGGPLTPLALPSKAESVASVTSQCSFSSTIVHVGDKKPPESDIVMMEEAAPSATPPAPPPPSMTPDREQQYRKVGLTKEVLSVHTQQEEQAFLTRFKDLSRLHVFDAPPGRSWQEPPHAGPQAERGEPGRAAAVGPWGSTTGERALPGQKGPRSRASPLHSPSGRSGHRGPRQGTRGPGCRGRSRKSKAKRIKQQNKLSDSTSSPPHSASPPQLLCAPGSSSWPPSGNSQASLPAMPYPAVMPTYPIPVFPPRSAVPPAAEPAPSTLPAPQFPTPLVAPMVALVLPNYVFPQMNSPLPPSYFPGGPVFPFGPQPGGAPTPGPEAGPQALSRPSTPHSMSQPERAESPLFESRCSSPLQLNLLQMEEMPKPCDRPEGVAGNPAGPAGATPDWAGVSGGPGLAGELGAQEEPCLAEAHGSSNNDALSSSSDLLDLLLQEDSRSGTGSAASGSGSAASGFLGSGSNGDSTSASGTASSKSSNTSKYFGSIDSSENDLRGKKRSEVEDNEHFIKYVLQDPIWLLMANTDDKVMMTYQLPARDTEAVLREDREKLKQMQKRQPRFTDEQKKELAEVHSWVQKGALPKAINITACVDCGSNPTSKVSPLYDVEIQDMDLNGMLEPMEEGGGAQLCLSSLPPEVAMEEEEAGAEPGEPAARAQAAAGVAPAAPRH</sequence>
<dbReference type="Ensembl" id="ENSVKKT00000029624.1">
    <property type="protein sequence ID" value="ENSVKKP00000028937.1"/>
    <property type="gene ID" value="ENSVKKG00000018637.1"/>
</dbReference>
<dbReference type="Pfam" id="PF12114">
    <property type="entry name" value="Period_C"/>
    <property type="match status" value="1"/>
</dbReference>
<evidence type="ECO:0000313" key="12">
    <source>
        <dbReference type="Proteomes" id="UP000694545"/>
    </source>
</evidence>
<dbReference type="Pfam" id="PF21353">
    <property type="entry name" value="Per3-like_PAS-A"/>
    <property type="match status" value="1"/>
</dbReference>
<keyword evidence="8" id="KW-0539">Nucleus</keyword>
<dbReference type="GO" id="GO:0000976">
    <property type="term" value="F:transcription cis-regulatory region binding"/>
    <property type="evidence" value="ECO:0007669"/>
    <property type="project" value="TreeGrafter"/>
</dbReference>
<dbReference type="InterPro" id="IPR013655">
    <property type="entry name" value="PAS_fold_3"/>
</dbReference>
<feature type="compositionally biased region" description="Pro residues" evidence="9">
    <location>
        <begin position="827"/>
        <end position="837"/>
    </location>
</feature>
<dbReference type="GO" id="GO:0001222">
    <property type="term" value="F:transcription corepressor binding"/>
    <property type="evidence" value="ECO:0007669"/>
    <property type="project" value="TreeGrafter"/>
</dbReference>
<evidence type="ECO:0000256" key="5">
    <source>
        <dbReference type="ARBA" id="ARBA00023015"/>
    </source>
</evidence>